<protein>
    <submittedName>
        <fullName evidence="1">3455_t:CDS:1</fullName>
    </submittedName>
</protein>
<proteinExistence type="predicted"/>
<sequence>MISISIVILLDQRTHFPPSPYFNTNASSSTHPKIHPLDLPPSPKDQFPKHQVVDKEFANMHPRLPSLASAIGSTVMHSGGINIRSLLSPPESPDKETSFEEQSHACSRRHHNHNHHDNCVRAPSTIHRSPPTIHRSPPTIHRSPPTPSTMYQNLPYPTYSQQQEHGYSRNRDCDDYSTSHSVLQSTLTPPEHRSTSSVTTAPATSTPHQEIPVSLVGGGSDRARATSPNDNMSTSNCEVLKKQVEIKDEIIRSKEEKISRLQESLIKIQQELIKVLKVKNGNSGDQMGSPSSQIPASIIPISIDDTTTSRSLIDIENSESESEWYQPSLRREFRVYIGHVTDITKQRLKRELEENFGQVVEVEKIINKNCAFATFATRESYNMAINRGIIYVDGHDCCIEQPRPRNNEDFENKGRRRRKG</sequence>
<keyword evidence="2" id="KW-1185">Reference proteome</keyword>
<dbReference type="Proteomes" id="UP000789525">
    <property type="component" value="Unassembled WGS sequence"/>
</dbReference>
<gene>
    <name evidence="1" type="ORF">ACOLOM_LOCUS1460</name>
</gene>
<dbReference type="EMBL" id="CAJVPT010001728">
    <property type="protein sequence ID" value="CAG8467841.1"/>
    <property type="molecule type" value="Genomic_DNA"/>
</dbReference>
<reference evidence="1" key="1">
    <citation type="submission" date="2021-06" db="EMBL/GenBank/DDBJ databases">
        <authorList>
            <person name="Kallberg Y."/>
            <person name="Tangrot J."/>
            <person name="Rosling A."/>
        </authorList>
    </citation>
    <scope>NUCLEOTIDE SEQUENCE</scope>
    <source>
        <strain evidence="1">CL356</strain>
    </source>
</reference>
<evidence type="ECO:0000313" key="1">
    <source>
        <dbReference type="EMBL" id="CAG8467841.1"/>
    </source>
</evidence>
<evidence type="ECO:0000313" key="2">
    <source>
        <dbReference type="Proteomes" id="UP000789525"/>
    </source>
</evidence>
<comment type="caution">
    <text evidence="1">The sequence shown here is derived from an EMBL/GenBank/DDBJ whole genome shotgun (WGS) entry which is preliminary data.</text>
</comment>
<name>A0ACA9KE83_9GLOM</name>
<accession>A0ACA9KE83</accession>
<organism evidence="1 2">
    <name type="scientific">Acaulospora colombiana</name>
    <dbReference type="NCBI Taxonomy" id="27376"/>
    <lineage>
        <taxon>Eukaryota</taxon>
        <taxon>Fungi</taxon>
        <taxon>Fungi incertae sedis</taxon>
        <taxon>Mucoromycota</taxon>
        <taxon>Glomeromycotina</taxon>
        <taxon>Glomeromycetes</taxon>
        <taxon>Diversisporales</taxon>
        <taxon>Acaulosporaceae</taxon>
        <taxon>Acaulospora</taxon>
    </lineage>
</organism>